<accession>A0ABP6QLX0</accession>
<keyword evidence="6" id="KW-1185">Reference proteome</keyword>
<dbReference type="SUPFAM" id="SSF55811">
    <property type="entry name" value="Nudix"/>
    <property type="match status" value="1"/>
</dbReference>
<dbReference type="PROSITE" id="PS51462">
    <property type="entry name" value="NUDIX"/>
    <property type="match status" value="1"/>
</dbReference>
<evidence type="ECO:0000256" key="2">
    <source>
        <dbReference type="ARBA" id="ARBA00022801"/>
    </source>
</evidence>
<evidence type="ECO:0000313" key="6">
    <source>
        <dbReference type="Proteomes" id="UP001501237"/>
    </source>
</evidence>
<keyword evidence="3" id="KW-0460">Magnesium</keyword>
<organism evidence="5 6">
    <name type="scientific">Actinocorallia longicatena</name>
    <dbReference type="NCBI Taxonomy" id="111803"/>
    <lineage>
        <taxon>Bacteria</taxon>
        <taxon>Bacillati</taxon>
        <taxon>Actinomycetota</taxon>
        <taxon>Actinomycetes</taxon>
        <taxon>Streptosporangiales</taxon>
        <taxon>Thermomonosporaceae</taxon>
        <taxon>Actinocorallia</taxon>
    </lineage>
</organism>
<dbReference type="EMBL" id="BAAAUV010000043">
    <property type="protein sequence ID" value="GAA3241003.1"/>
    <property type="molecule type" value="Genomic_DNA"/>
</dbReference>
<dbReference type="CDD" id="cd04685">
    <property type="entry name" value="NUDIX_Hydrolase"/>
    <property type="match status" value="1"/>
</dbReference>
<evidence type="ECO:0000313" key="5">
    <source>
        <dbReference type="EMBL" id="GAA3241003.1"/>
    </source>
</evidence>
<evidence type="ECO:0000256" key="3">
    <source>
        <dbReference type="ARBA" id="ARBA00022842"/>
    </source>
</evidence>
<dbReference type="PANTHER" id="PTHR43046">
    <property type="entry name" value="GDP-MANNOSE MANNOSYL HYDROLASE"/>
    <property type="match status" value="1"/>
</dbReference>
<dbReference type="PANTHER" id="PTHR43046:SF12">
    <property type="entry name" value="GDP-MANNOSE MANNOSYL HYDROLASE"/>
    <property type="match status" value="1"/>
</dbReference>
<name>A0ABP6QLX0_9ACTN</name>
<proteinExistence type="predicted"/>
<keyword evidence="2 5" id="KW-0378">Hydrolase</keyword>
<comment type="caution">
    <text evidence="5">The sequence shown here is derived from an EMBL/GenBank/DDBJ whole genome shotgun (WGS) entry which is preliminary data.</text>
</comment>
<protein>
    <submittedName>
        <fullName evidence="5">NUDIX hydrolase</fullName>
    </submittedName>
</protein>
<dbReference type="Gene3D" id="3.90.79.10">
    <property type="entry name" value="Nucleoside Triphosphate Pyrophosphohydrolase"/>
    <property type="match status" value="1"/>
</dbReference>
<comment type="cofactor">
    <cofactor evidence="1">
        <name>Mg(2+)</name>
        <dbReference type="ChEBI" id="CHEBI:18420"/>
    </cofactor>
</comment>
<dbReference type="RefSeq" id="WP_344839170.1">
    <property type="nucleotide sequence ID" value="NZ_BAAAUV010000043.1"/>
</dbReference>
<dbReference type="Pfam" id="PF00293">
    <property type="entry name" value="NUDIX"/>
    <property type="match status" value="1"/>
</dbReference>
<sequence>MEDLIHRPSARVLLVDERDRLLLFRDKAEGGRWFTPGGGIDPGESVVEAGVRELREETGLVVAAEDLGPVVATARGYWQGDWDGRMRWAVDSYFFHRAASFEPDTSGFTHYERDFIAEIRWWTQDELAADVEAVVPHGLQELLPPLLQGTATGGPVELPWHHPEFAHLTPPPS</sequence>
<dbReference type="InterPro" id="IPR020476">
    <property type="entry name" value="Nudix_hydrolase"/>
</dbReference>
<dbReference type="GO" id="GO:0016787">
    <property type="term" value="F:hydrolase activity"/>
    <property type="evidence" value="ECO:0007669"/>
    <property type="project" value="UniProtKB-KW"/>
</dbReference>
<dbReference type="InterPro" id="IPR000086">
    <property type="entry name" value="NUDIX_hydrolase_dom"/>
</dbReference>
<reference evidence="6" key="1">
    <citation type="journal article" date="2019" name="Int. J. Syst. Evol. Microbiol.">
        <title>The Global Catalogue of Microorganisms (GCM) 10K type strain sequencing project: providing services to taxonomists for standard genome sequencing and annotation.</title>
        <authorList>
            <consortium name="The Broad Institute Genomics Platform"/>
            <consortium name="The Broad Institute Genome Sequencing Center for Infectious Disease"/>
            <person name="Wu L."/>
            <person name="Ma J."/>
        </authorList>
    </citation>
    <scope>NUCLEOTIDE SEQUENCE [LARGE SCALE GENOMIC DNA]</scope>
    <source>
        <strain evidence="6">JCM 9377</strain>
    </source>
</reference>
<feature type="domain" description="Nudix hydrolase" evidence="4">
    <location>
        <begin position="4"/>
        <end position="147"/>
    </location>
</feature>
<evidence type="ECO:0000259" key="4">
    <source>
        <dbReference type="PROSITE" id="PS51462"/>
    </source>
</evidence>
<dbReference type="PRINTS" id="PR00502">
    <property type="entry name" value="NUDIXFAMILY"/>
</dbReference>
<gene>
    <name evidence="5" type="ORF">GCM10010468_78020</name>
</gene>
<dbReference type="InterPro" id="IPR015797">
    <property type="entry name" value="NUDIX_hydrolase-like_dom_sf"/>
</dbReference>
<evidence type="ECO:0000256" key="1">
    <source>
        <dbReference type="ARBA" id="ARBA00001946"/>
    </source>
</evidence>
<dbReference type="Proteomes" id="UP001501237">
    <property type="component" value="Unassembled WGS sequence"/>
</dbReference>